<dbReference type="InterPro" id="IPR003961">
    <property type="entry name" value="FN3_dom"/>
</dbReference>
<organism evidence="4 5">
    <name type="scientific">Candidatus Coatesbacteria bacterium RBG_13_66_14</name>
    <dbReference type="NCBI Taxonomy" id="1817816"/>
    <lineage>
        <taxon>Bacteria</taxon>
        <taxon>Candidatus Coatesiibacteriota</taxon>
    </lineage>
</organism>
<feature type="domain" description="Fibronectin type-III" evidence="3">
    <location>
        <begin position="603"/>
        <end position="700"/>
    </location>
</feature>
<evidence type="ECO:0000313" key="5">
    <source>
        <dbReference type="Proteomes" id="UP000177187"/>
    </source>
</evidence>
<dbReference type="Proteomes" id="UP000177187">
    <property type="component" value="Unassembled WGS sequence"/>
</dbReference>
<dbReference type="PANTHER" id="PTHR47199:SF2">
    <property type="entry name" value="PHOTOSYSTEM II STABILITY_ASSEMBLY FACTOR HCF136, CHLOROPLASTIC"/>
    <property type="match status" value="1"/>
</dbReference>
<dbReference type="Pfam" id="PF14870">
    <property type="entry name" value="PSII_BNR"/>
    <property type="match status" value="1"/>
</dbReference>
<dbReference type="Gene3D" id="2.60.40.10">
    <property type="entry name" value="Immunoglobulins"/>
    <property type="match status" value="1"/>
</dbReference>
<sequence length="788" mass="84285">MLLLSALALSAQALGWWWDTFYRRGWYDTDINDVDRYGTRFYCVGDSGLIVNSPDSGGSWNLQTSPTSANLYCVSLVDGTHAFAGGAGVVVKTVNGVDWTQTSQPPSMTNVRGIDFVTQTAGWACGGSYIARTSDGGGSWTSQNFAGGYEFYDIVMYSASFGLAVDSGGRVFRWNGSSWGQVLDVSPGLRSVCVYGADHAWAVGDGGAVYATTNGGDDWSSQSSGVTTTLNGVSVIQEGGDLHVYAVGQNGVGLHSPDGGASWNELDDPYVFNPLSGVAPPLSADQIIAVGSLYTILGTNNGATWNQVYRVGNRLEGVAGSGPYPAFVVAVGQYGLVVRSTTHGRSWIYGRSGVPNNLTDIGHIASDDFVACGTGGVVLKTTDNGASWSDVSGNLPDRNWYGVDVLDANTWFVCGANLGIYYTTNGGSSWTQDSTGANFNFYSVAMRDLNNGWAAGETDGSYAIVYRKTAGAWTRFSTGLSSEDCNMLGVDVQSDSEAWLVGEDGHVYYLYAGGTQWREVHGLADVDYQSVSFMNEDEGWIVGDEGYIYASTNGGVSYVFEDNRAFDDGLDIYDVHFWEDAPEYGHGWAVGEINCRLLYDDFSPVELVDFTGRDTEEGVLLAWVLGGDYPAGFEVYRREMGSPDWTLLNDTLLAPQSPRYLDRGARAGTVYEYRLTVVETSGARTEFGPIEVRRGDTADGRTALHAAFPNPAESGGAVTLTLDLATAQSVVLAVYDLAGRRVATLLDGELAAGRHAVVWPTDGVAPGVYHCRLTAGDGAYGTRLVVTR</sequence>
<evidence type="ECO:0000313" key="4">
    <source>
        <dbReference type="EMBL" id="OGD78942.1"/>
    </source>
</evidence>
<name>A0A1F5FH89_9BACT</name>
<reference evidence="4 5" key="1">
    <citation type="journal article" date="2016" name="Nat. Commun.">
        <title>Thousands of microbial genomes shed light on interconnected biogeochemical processes in an aquifer system.</title>
        <authorList>
            <person name="Anantharaman K."/>
            <person name="Brown C.T."/>
            <person name="Hug L.A."/>
            <person name="Sharon I."/>
            <person name="Castelle C.J."/>
            <person name="Probst A.J."/>
            <person name="Thomas B.C."/>
            <person name="Singh A."/>
            <person name="Wilkins M.J."/>
            <person name="Karaoz U."/>
            <person name="Brodie E.L."/>
            <person name="Williams K.H."/>
            <person name="Hubbard S.S."/>
            <person name="Banfield J.F."/>
        </authorList>
    </citation>
    <scope>NUCLEOTIDE SEQUENCE [LARGE SCALE GENOMIC DNA]</scope>
</reference>
<proteinExistence type="predicted"/>
<dbReference type="PANTHER" id="PTHR47199">
    <property type="entry name" value="PHOTOSYSTEM II STABILITY/ASSEMBLY FACTOR HCF136, CHLOROPLASTIC"/>
    <property type="match status" value="1"/>
</dbReference>
<dbReference type="EMBL" id="MFAF01000019">
    <property type="protein sequence ID" value="OGD78942.1"/>
    <property type="molecule type" value="Genomic_DNA"/>
</dbReference>
<dbReference type="NCBIfam" id="TIGR04183">
    <property type="entry name" value="Por_Secre_tail"/>
    <property type="match status" value="1"/>
</dbReference>
<dbReference type="STRING" id="1817816.A2Y64_02100"/>
<evidence type="ECO:0000256" key="1">
    <source>
        <dbReference type="ARBA" id="ARBA00022531"/>
    </source>
</evidence>
<dbReference type="SUPFAM" id="SSF49265">
    <property type="entry name" value="Fibronectin type III"/>
    <property type="match status" value="1"/>
</dbReference>
<dbReference type="InterPro" id="IPR028203">
    <property type="entry name" value="PSII_CF48-like_dom"/>
</dbReference>
<evidence type="ECO:0000259" key="3">
    <source>
        <dbReference type="PROSITE" id="PS50853"/>
    </source>
</evidence>
<dbReference type="GO" id="GO:0015979">
    <property type="term" value="P:photosynthesis"/>
    <property type="evidence" value="ECO:0007669"/>
    <property type="project" value="UniProtKB-KW"/>
</dbReference>
<dbReference type="AlphaFoldDB" id="A0A1F5FH89"/>
<dbReference type="Gene3D" id="2.130.10.10">
    <property type="entry name" value="YVTN repeat-like/Quinoprotein amine dehydrogenase"/>
    <property type="match status" value="3"/>
</dbReference>
<keyword evidence="2" id="KW-0604">Photosystem II</keyword>
<comment type="caution">
    <text evidence="4">The sequence shown here is derived from an EMBL/GenBank/DDBJ whole genome shotgun (WGS) entry which is preliminary data.</text>
</comment>
<dbReference type="Gene3D" id="2.60.40.4070">
    <property type="match status" value="1"/>
</dbReference>
<evidence type="ECO:0000256" key="2">
    <source>
        <dbReference type="ARBA" id="ARBA00023276"/>
    </source>
</evidence>
<accession>A0A1F5FH89</accession>
<gene>
    <name evidence="4" type="ORF">A2Y64_02100</name>
</gene>
<dbReference type="InterPro" id="IPR015943">
    <property type="entry name" value="WD40/YVTN_repeat-like_dom_sf"/>
</dbReference>
<dbReference type="PROSITE" id="PS50853">
    <property type="entry name" value="FN3"/>
    <property type="match status" value="1"/>
</dbReference>
<protein>
    <recommendedName>
        <fullName evidence="3">Fibronectin type-III domain-containing protein</fullName>
    </recommendedName>
</protein>
<dbReference type="InterPro" id="IPR013783">
    <property type="entry name" value="Ig-like_fold"/>
</dbReference>
<dbReference type="SUPFAM" id="SSF110296">
    <property type="entry name" value="Oligoxyloglucan reducing end-specific cellobiohydrolase"/>
    <property type="match status" value="2"/>
</dbReference>
<dbReference type="GO" id="GO:0009523">
    <property type="term" value="C:photosystem II"/>
    <property type="evidence" value="ECO:0007669"/>
    <property type="project" value="UniProtKB-KW"/>
</dbReference>
<dbReference type="InterPro" id="IPR036116">
    <property type="entry name" value="FN3_sf"/>
</dbReference>
<keyword evidence="1" id="KW-0602">Photosynthesis</keyword>
<dbReference type="InterPro" id="IPR026444">
    <property type="entry name" value="Secre_tail"/>
</dbReference>